<proteinExistence type="predicted"/>
<dbReference type="EMBL" id="JAYGIM010000005">
    <property type="protein sequence ID" value="MEA5426312.1"/>
    <property type="molecule type" value="Genomic_DNA"/>
</dbReference>
<keyword evidence="3" id="KW-1185">Reference proteome</keyword>
<gene>
    <name evidence="2" type="ORF">VB798_06975</name>
</gene>
<keyword evidence="1" id="KW-0812">Transmembrane</keyword>
<reference evidence="2 3" key="1">
    <citation type="submission" date="2023-12" db="EMBL/GenBank/DDBJ databases">
        <title>Novel species of the genus Arcicella isolated from rivers.</title>
        <authorList>
            <person name="Lu H."/>
        </authorList>
    </citation>
    <scope>NUCLEOTIDE SEQUENCE [LARGE SCALE GENOMIC DNA]</scope>
    <source>
        <strain evidence="2 3">DC25W</strain>
    </source>
</reference>
<dbReference type="RefSeq" id="WP_323257359.1">
    <property type="nucleotide sequence ID" value="NZ_JAYGIM010000005.1"/>
</dbReference>
<feature type="transmembrane region" description="Helical" evidence="1">
    <location>
        <begin position="167"/>
        <end position="185"/>
    </location>
</feature>
<keyword evidence="1" id="KW-0472">Membrane</keyword>
<dbReference type="Proteomes" id="UP001302222">
    <property type="component" value="Unassembled WGS sequence"/>
</dbReference>
<evidence type="ECO:0000256" key="1">
    <source>
        <dbReference type="SAM" id="Phobius"/>
    </source>
</evidence>
<evidence type="ECO:0000313" key="2">
    <source>
        <dbReference type="EMBL" id="MEA5426312.1"/>
    </source>
</evidence>
<organism evidence="2 3">
    <name type="scientific">Arcicella lustrica</name>
    <dbReference type="NCBI Taxonomy" id="2984196"/>
    <lineage>
        <taxon>Bacteria</taxon>
        <taxon>Pseudomonadati</taxon>
        <taxon>Bacteroidota</taxon>
        <taxon>Cytophagia</taxon>
        <taxon>Cytophagales</taxon>
        <taxon>Flectobacillaceae</taxon>
        <taxon>Arcicella</taxon>
    </lineage>
</organism>
<keyword evidence="1" id="KW-1133">Transmembrane helix</keyword>
<comment type="caution">
    <text evidence="2">The sequence shown here is derived from an EMBL/GenBank/DDBJ whole genome shotgun (WGS) entry which is preliminary data.</text>
</comment>
<dbReference type="Pfam" id="PF20221">
    <property type="entry name" value="DUF6580"/>
    <property type="match status" value="1"/>
</dbReference>
<feature type="transmembrane region" description="Helical" evidence="1">
    <location>
        <begin position="112"/>
        <end position="134"/>
    </location>
</feature>
<sequence>MKQQLNPRFLTLLCFILAIALLRIANSAQLTPVANYTPLGAMGLFGGAYFSNRWKALAFPILTIFVSDVVINKVVYQGKYGMMYDGWYWIYGIFAIIVLFGRVILQKINVQNVVLAAVIASVSHWVLADLTVWIGGGTDLRTNLPLTRDWAGLQQCLIQGFPYMKNFLVGTLAYSAILFSSFELLQVRFPSLAQNQA</sequence>
<name>A0ABU5SGA4_9BACT</name>
<dbReference type="InterPro" id="IPR046487">
    <property type="entry name" value="DUF6580"/>
</dbReference>
<feature type="transmembrane region" description="Helical" evidence="1">
    <location>
        <begin position="86"/>
        <end position="105"/>
    </location>
</feature>
<protein>
    <submittedName>
        <fullName evidence="2">DUF6580 family putative transport protein</fullName>
    </submittedName>
</protein>
<evidence type="ECO:0000313" key="3">
    <source>
        <dbReference type="Proteomes" id="UP001302222"/>
    </source>
</evidence>
<accession>A0ABU5SGA4</accession>